<keyword evidence="10" id="KW-1185">Reference proteome</keyword>
<feature type="domain" description="Mandelate racemase/muconate lactonizing enzyme C-terminal" evidence="8">
    <location>
        <begin position="145"/>
        <end position="236"/>
    </location>
</feature>
<feature type="binding site" evidence="6">
    <location>
        <position position="189"/>
    </location>
    <ligand>
        <name>Mg(2+)</name>
        <dbReference type="ChEBI" id="CHEBI:18420"/>
    </ligand>
</feature>
<dbReference type="InterPro" id="IPR034603">
    <property type="entry name" value="Dipeptide_epimerase"/>
</dbReference>
<dbReference type="PROSITE" id="PS00909">
    <property type="entry name" value="MR_MLE_2"/>
    <property type="match status" value="1"/>
</dbReference>
<keyword evidence="4 7" id="KW-0413">Isomerase</keyword>
<dbReference type="SMART" id="SM00922">
    <property type="entry name" value="MR_MLE"/>
    <property type="match status" value="1"/>
</dbReference>
<sequence length="370" mass="39901">MTTAAPELLFYKQACDYRIALFSQSFALTNVFRISRGAKTQAETLVVVISDNNHFGWAESVPYARYQESIASASTQLITAITQNNTLAKLKQQAAKHVSGAASNALNCALLDLQAKQQQKSVQQLLALKNAKPCVTAQTLSIDTPSAMAKASQTLAPAPLIKVKLNNQNILEKMTAVHAASPKSRFIIDANESWTVDDLTANDHALSLLNVDLIEQPLPAGNDQALAELSLKVALCADESCHNLESLNNLNNLNNLSELATRYNAINIKLDKTGGLSQAVELMRAAQAHQLKIMLGCMVASSLAMAPISLLSPYADFIDLDGPVLIKHDRAHGFDIKTGMMSPLNQQLWGGVESSAQAINLLSQAKKQAK</sequence>
<gene>
    <name evidence="9" type="ORF">EMK97_00325</name>
</gene>
<dbReference type="InterPro" id="IPR034593">
    <property type="entry name" value="DgoD-like"/>
</dbReference>
<dbReference type="AlphaFoldDB" id="A0A4P6P0J3"/>
<dbReference type="KEGG" id="lsd:EMK97_00325"/>
<reference evidence="9 10" key="1">
    <citation type="submission" date="2018-12" db="EMBL/GenBank/DDBJ databases">
        <title>Complete genome of Litorilituus sediminis.</title>
        <authorList>
            <person name="Liu A."/>
            <person name="Rong J."/>
        </authorList>
    </citation>
    <scope>NUCLEOTIDE SEQUENCE [LARGE SCALE GENOMIC DNA]</scope>
    <source>
        <strain evidence="9 10">JCM 17549</strain>
    </source>
</reference>
<dbReference type="EC" id="5.1.1.-" evidence="7"/>
<protein>
    <recommendedName>
        <fullName evidence="7">Dipeptide epimerase</fullName>
        <ecNumber evidence="7">5.1.1.-</ecNumber>
    </recommendedName>
</protein>
<dbReference type="Pfam" id="PF02746">
    <property type="entry name" value="MR_MLE_N"/>
    <property type="match status" value="1"/>
</dbReference>
<dbReference type="Gene3D" id="3.30.390.10">
    <property type="entry name" value="Enolase-like, N-terminal domain"/>
    <property type="match status" value="1"/>
</dbReference>
<comment type="cofactor">
    <cofactor evidence="6 7">
        <name>Mg(2+)</name>
        <dbReference type="ChEBI" id="CHEBI:18420"/>
    </cofactor>
    <text evidence="6 7">Binds 1 Mg(2+) ion per subunit.</text>
</comment>
<dbReference type="SUPFAM" id="SSF51604">
    <property type="entry name" value="Enolase C-terminal domain-like"/>
    <property type="match status" value="1"/>
</dbReference>
<accession>A0A4P6P0J3</accession>
<proteinExistence type="inferred from homology"/>
<organism evidence="9 10">
    <name type="scientific">Litorilituus sediminis</name>
    <dbReference type="NCBI Taxonomy" id="718192"/>
    <lineage>
        <taxon>Bacteria</taxon>
        <taxon>Pseudomonadati</taxon>
        <taxon>Pseudomonadota</taxon>
        <taxon>Gammaproteobacteria</taxon>
        <taxon>Alteromonadales</taxon>
        <taxon>Colwelliaceae</taxon>
        <taxon>Litorilituus</taxon>
    </lineage>
</organism>
<evidence type="ECO:0000313" key="9">
    <source>
        <dbReference type="EMBL" id="QBG34294.1"/>
    </source>
</evidence>
<dbReference type="InterPro" id="IPR018110">
    <property type="entry name" value="Mandel_Rmase/mucon_lact_enz_CS"/>
</dbReference>
<dbReference type="RefSeq" id="WP_130598364.1">
    <property type="nucleotide sequence ID" value="NZ_CP034759.1"/>
</dbReference>
<keyword evidence="2 6" id="KW-0479">Metal-binding</keyword>
<dbReference type="GO" id="GO:0009063">
    <property type="term" value="P:amino acid catabolic process"/>
    <property type="evidence" value="ECO:0007669"/>
    <property type="project" value="InterPro"/>
</dbReference>
<dbReference type="OrthoDB" id="9796450at2"/>
<evidence type="ECO:0000256" key="1">
    <source>
        <dbReference type="ARBA" id="ARBA00008031"/>
    </source>
</evidence>
<dbReference type="SUPFAM" id="SSF54826">
    <property type="entry name" value="Enolase N-terminal domain-like"/>
    <property type="match status" value="1"/>
</dbReference>
<dbReference type="Proteomes" id="UP000290244">
    <property type="component" value="Chromosome"/>
</dbReference>
<evidence type="ECO:0000313" key="10">
    <source>
        <dbReference type="Proteomes" id="UP000290244"/>
    </source>
</evidence>
<dbReference type="CDD" id="cd03319">
    <property type="entry name" value="L-Ala-DL-Glu_epimerase"/>
    <property type="match status" value="1"/>
</dbReference>
<evidence type="ECO:0000256" key="6">
    <source>
        <dbReference type="PIRSR" id="PIRSR634603-3"/>
    </source>
</evidence>
<dbReference type="EMBL" id="CP034759">
    <property type="protein sequence ID" value="QBG34294.1"/>
    <property type="molecule type" value="Genomic_DNA"/>
</dbReference>
<comment type="similarity">
    <text evidence="1 7">Belongs to the mandelate racemase/muconate lactonizing enzyme family.</text>
</comment>
<dbReference type="PANTHER" id="PTHR48080">
    <property type="entry name" value="D-GALACTONATE DEHYDRATASE-RELATED"/>
    <property type="match status" value="1"/>
</dbReference>
<feature type="binding site" evidence="6">
    <location>
        <position position="215"/>
    </location>
    <ligand>
        <name>Mg(2+)</name>
        <dbReference type="ChEBI" id="CHEBI:18420"/>
    </ligand>
</feature>
<evidence type="ECO:0000256" key="2">
    <source>
        <dbReference type="ARBA" id="ARBA00022723"/>
    </source>
</evidence>
<evidence type="ECO:0000256" key="3">
    <source>
        <dbReference type="ARBA" id="ARBA00022842"/>
    </source>
</evidence>
<feature type="active site" description="Proton acceptor; specific for (S)-substrate epimerization" evidence="5">
    <location>
        <position position="269"/>
    </location>
</feature>
<dbReference type="InterPro" id="IPR029065">
    <property type="entry name" value="Enolase_C-like"/>
</dbReference>
<dbReference type="Pfam" id="PF13378">
    <property type="entry name" value="MR_MLE_C"/>
    <property type="match status" value="1"/>
</dbReference>
<dbReference type="Gene3D" id="3.20.20.120">
    <property type="entry name" value="Enolase-like C-terminal domain"/>
    <property type="match status" value="1"/>
</dbReference>
<feature type="binding site" evidence="6">
    <location>
        <position position="238"/>
    </location>
    <ligand>
        <name>Mg(2+)</name>
        <dbReference type="ChEBI" id="CHEBI:18420"/>
    </ligand>
</feature>
<evidence type="ECO:0000256" key="5">
    <source>
        <dbReference type="PIRSR" id="PIRSR634603-1"/>
    </source>
</evidence>
<keyword evidence="3 6" id="KW-0460">Magnesium</keyword>
<dbReference type="InterPro" id="IPR013342">
    <property type="entry name" value="Mandelate_racemase_C"/>
</dbReference>
<feature type="active site" description="Proton acceptor; specific for (R)-substrate epimerization" evidence="5">
    <location>
        <position position="164"/>
    </location>
</feature>
<evidence type="ECO:0000256" key="4">
    <source>
        <dbReference type="ARBA" id="ARBA00023235"/>
    </source>
</evidence>
<evidence type="ECO:0000256" key="7">
    <source>
        <dbReference type="RuleBase" id="RU366006"/>
    </source>
</evidence>
<dbReference type="InterPro" id="IPR013341">
    <property type="entry name" value="Mandelate_racemase_N_dom"/>
</dbReference>
<dbReference type="PANTHER" id="PTHR48080:SF3">
    <property type="entry name" value="ENOLASE SUPERFAMILY MEMBER DDB_G0284701"/>
    <property type="match status" value="1"/>
</dbReference>
<dbReference type="InterPro" id="IPR036849">
    <property type="entry name" value="Enolase-like_C_sf"/>
</dbReference>
<name>A0A4P6P0J3_9GAMM</name>
<dbReference type="GO" id="GO:0016855">
    <property type="term" value="F:racemase and epimerase activity, acting on amino acids and derivatives"/>
    <property type="evidence" value="ECO:0007669"/>
    <property type="project" value="UniProtKB-UniRule"/>
</dbReference>
<dbReference type="InterPro" id="IPR029017">
    <property type="entry name" value="Enolase-like_N"/>
</dbReference>
<evidence type="ECO:0000259" key="8">
    <source>
        <dbReference type="SMART" id="SM00922"/>
    </source>
</evidence>
<dbReference type="GO" id="GO:0046872">
    <property type="term" value="F:metal ion binding"/>
    <property type="evidence" value="ECO:0007669"/>
    <property type="project" value="UniProtKB-KW"/>
</dbReference>